<evidence type="ECO:0000313" key="4">
    <source>
        <dbReference type="Proteomes" id="UP001596107"/>
    </source>
</evidence>
<protein>
    <submittedName>
        <fullName evidence="3">Alpha/beta fold hydrolase</fullName>
    </submittedName>
</protein>
<dbReference type="PANTHER" id="PTHR43689:SF8">
    <property type="entry name" value="ALPHA_BETA-HYDROLASES SUPERFAMILY PROTEIN"/>
    <property type="match status" value="1"/>
</dbReference>
<dbReference type="EMBL" id="JBHSNB010000001">
    <property type="protein sequence ID" value="MFC5584399.1"/>
    <property type="molecule type" value="Genomic_DNA"/>
</dbReference>
<dbReference type="GO" id="GO:0016787">
    <property type="term" value="F:hydrolase activity"/>
    <property type="evidence" value="ECO:0007669"/>
    <property type="project" value="UniProtKB-KW"/>
</dbReference>
<dbReference type="RefSeq" id="WP_223019806.1">
    <property type="nucleotide sequence ID" value="NZ_CP078143.1"/>
</dbReference>
<sequence>MNASEGPHMRGQERSDNGRGRRVDIGGYSLNSLRLLADRPDLPPLVFIHGASTSLLDPLYAFRSALEGRAHLLFIDRPGHGLSDRGPGKNILPDAQGGAIARVMEARGIDRAIIIGHSYGGAVAAAMALDHPERVIGTLFLAPALYPWPGGVAWYYNVARTRMLGAAFCRLVVPWAGRLAVKAAARGVFSPDPMPDDYLEATRALEAVAPAAFRHNAREISALLAWTERTYPRYRAIETPSVIITGTKDDIVSPALHSHRLARELPHAELIAVDGLGHKPDVHATDLAVAAIEKLARGTRGQHIGKHLQGGVAKKRPVTD</sequence>
<keyword evidence="3" id="KW-0378">Hydrolase</keyword>
<dbReference type="PANTHER" id="PTHR43689">
    <property type="entry name" value="HYDROLASE"/>
    <property type="match status" value="1"/>
</dbReference>
<dbReference type="SUPFAM" id="SSF53474">
    <property type="entry name" value="alpha/beta-Hydrolases"/>
    <property type="match status" value="1"/>
</dbReference>
<gene>
    <name evidence="3" type="ORF">ACFPOD_04690</name>
</gene>
<dbReference type="Gene3D" id="3.40.50.1820">
    <property type="entry name" value="alpha/beta hydrolase"/>
    <property type="match status" value="1"/>
</dbReference>
<organism evidence="3 4">
    <name type="scientific">Nitratireductor kimnyeongensis</name>
    <dbReference type="NCBI Taxonomy" id="430679"/>
    <lineage>
        <taxon>Bacteria</taxon>
        <taxon>Pseudomonadati</taxon>
        <taxon>Pseudomonadota</taxon>
        <taxon>Alphaproteobacteria</taxon>
        <taxon>Hyphomicrobiales</taxon>
        <taxon>Phyllobacteriaceae</taxon>
        <taxon>Nitratireductor</taxon>
    </lineage>
</organism>
<feature type="domain" description="AB hydrolase-1" evidence="2">
    <location>
        <begin position="45"/>
        <end position="290"/>
    </location>
</feature>
<name>A0ABW0T729_9HYPH</name>
<proteinExistence type="predicted"/>
<dbReference type="Pfam" id="PF12697">
    <property type="entry name" value="Abhydrolase_6"/>
    <property type="match status" value="1"/>
</dbReference>
<evidence type="ECO:0000256" key="1">
    <source>
        <dbReference type="SAM" id="MobiDB-lite"/>
    </source>
</evidence>
<accession>A0ABW0T729</accession>
<feature type="compositionally biased region" description="Basic and acidic residues" evidence="1">
    <location>
        <begin position="7"/>
        <end position="22"/>
    </location>
</feature>
<dbReference type="InterPro" id="IPR000073">
    <property type="entry name" value="AB_hydrolase_1"/>
</dbReference>
<evidence type="ECO:0000259" key="2">
    <source>
        <dbReference type="Pfam" id="PF12697"/>
    </source>
</evidence>
<dbReference type="InterPro" id="IPR029058">
    <property type="entry name" value="AB_hydrolase_fold"/>
</dbReference>
<evidence type="ECO:0000313" key="3">
    <source>
        <dbReference type="EMBL" id="MFC5584399.1"/>
    </source>
</evidence>
<dbReference type="Proteomes" id="UP001596107">
    <property type="component" value="Unassembled WGS sequence"/>
</dbReference>
<dbReference type="PRINTS" id="PR00111">
    <property type="entry name" value="ABHYDROLASE"/>
</dbReference>
<keyword evidence="4" id="KW-1185">Reference proteome</keyword>
<feature type="region of interest" description="Disordered" evidence="1">
    <location>
        <begin position="1"/>
        <end position="22"/>
    </location>
</feature>
<comment type="caution">
    <text evidence="3">The sequence shown here is derived from an EMBL/GenBank/DDBJ whole genome shotgun (WGS) entry which is preliminary data.</text>
</comment>
<reference evidence="4" key="1">
    <citation type="journal article" date="2019" name="Int. J. Syst. Evol. Microbiol.">
        <title>The Global Catalogue of Microorganisms (GCM) 10K type strain sequencing project: providing services to taxonomists for standard genome sequencing and annotation.</title>
        <authorList>
            <consortium name="The Broad Institute Genomics Platform"/>
            <consortium name="The Broad Institute Genome Sequencing Center for Infectious Disease"/>
            <person name="Wu L."/>
            <person name="Ma J."/>
        </authorList>
    </citation>
    <scope>NUCLEOTIDE SEQUENCE [LARGE SCALE GENOMIC DNA]</scope>
    <source>
        <strain evidence="4">JCM 3366</strain>
    </source>
</reference>